<name>A0A063Y9R2_9GAMM</name>
<dbReference type="InterPro" id="IPR001680">
    <property type="entry name" value="WD40_rpt"/>
</dbReference>
<dbReference type="PROSITE" id="PS00678">
    <property type="entry name" value="WD_REPEATS_1"/>
    <property type="match status" value="1"/>
</dbReference>
<dbReference type="InterPro" id="IPR019775">
    <property type="entry name" value="WD40_repeat_CS"/>
</dbReference>
<dbReference type="Gene3D" id="2.130.10.10">
    <property type="entry name" value="YVTN repeat-like/Quinoprotein amine dehydrogenase"/>
    <property type="match status" value="2"/>
</dbReference>
<gene>
    <name evidence="5" type="ORF">ADINL_0372</name>
</gene>
<reference evidence="5 6" key="1">
    <citation type="journal article" date="2005" name="Int. J. Syst. Evol. Microbiol.">
        <title>Nitrincola lacisaponensis gen. nov., sp. nov., a novel alkaliphilic bacterium isolated from an alkaline, saline lake.</title>
        <authorList>
            <person name="Dimitriu P.A."/>
            <person name="Shukla S.K."/>
            <person name="Conradt J."/>
            <person name="Marquez M.C."/>
            <person name="Ventosa A."/>
            <person name="Maglia A."/>
            <person name="Peyton B.M."/>
            <person name="Pinkart H.C."/>
            <person name="Mormile M.R."/>
        </authorList>
    </citation>
    <scope>NUCLEOTIDE SEQUENCE [LARGE SCALE GENOMIC DNA]</scope>
    <source>
        <strain evidence="5 6">4CA</strain>
    </source>
</reference>
<accession>A0A063Y9R2</accession>
<feature type="repeat" description="WD" evidence="3">
    <location>
        <begin position="154"/>
        <end position="195"/>
    </location>
</feature>
<keyword evidence="4" id="KW-0732">Signal</keyword>
<evidence type="ECO:0000256" key="3">
    <source>
        <dbReference type="PROSITE-ProRule" id="PRU00221"/>
    </source>
</evidence>
<feature type="chain" id="PRO_5001620452" evidence="4">
    <location>
        <begin position="22"/>
        <end position="323"/>
    </location>
</feature>
<keyword evidence="6" id="KW-1185">Reference proteome</keyword>
<sequence length="323" mass="35392">MKRQVILLSLALLLLSGCDSATHPENSYPLTAGGAYSASLSLDGRFAMIGSFEFGGHLWDLQDRERLYDWNHVQGGFSDLVASAFSPDSDFAVTATTTDLVLWQTHNGQPVWFWSSPGEILDMALSAQGDFALLGLANHTAVYFDVKNGGIRRTLRHPARVRSVALSQDGRFALTGADDYIARFWDLETETLISEQHFDNIVNRVALSPDGQLAFSAATLSSARLWDTRSGELLHSLSGDESFITRRLSHLAARFSADGRQLLTGTASGRVMLWDTETGKYLQSWRVEQRGRMGPVQTGVYAVGFSSRGKLAIGSNGLLNELN</sequence>
<dbReference type="PATRIC" id="fig|267850.7.peg.368"/>
<evidence type="ECO:0000313" key="6">
    <source>
        <dbReference type="Proteomes" id="UP000027318"/>
    </source>
</evidence>
<feature type="signal peptide" evidence="4">
    <location>
        <begin position="1"/>
        <end position="21"/>
    </location>
</feature>
<feature type="repeat" description="WD" evidence="3">
    <location>
        <begin position="255"/>
        <end position="284"/>
    </location>
</feature>
<dbReference type="STRING" id="267850.ADINL_0372"/>
<dbReference type="PROSITE" id="PS50082">
    <property type="entry name" value="WD_REPEATS_2"/>
    <property type="match status" value="3"/>
</dbReference>
<organism evidence="5 6">
    <name type="scientific">Nitrincola lacisaponensis</name>
    <dbReference type="NCBI Taxonomy" id="267850"/>
    <lineage>
        <taxon>Bacteria</taxon>
        <taxon>Pseudomonadati</taxon>
        <taxon>Pseudomonadota</taxon>
        <taxon>Gammaproteobacteria</taxon>
        <taxon>Oceanospirillales</taxon>
        <taxon>Oceanospirillaceae</taxon>
        <taxon>Nitrincola</taxon>
    </lineage>
</organism>
<dbReference type="PROSITE" id="PS50294">
    <property type="entry name" value="WD_REPEATS_REGION"/>
    <property type="match status" value="1"/>
</dbReference>
<evidence type="ECO:0000313" key="5">
    <source>
        <dbReference type="EMBL" id="KDE41067.1"/>
    </source>
</evidence>
<evidence type="ECO:0000256" key="1">
    <source>
        <dbReference type="ARBA" id="ARBA00022574"/>
    </source>
</evidence>
<dbReference type="RefSeq" id="WP_036543306.1">
    <property type="nucleotide sequence ID" value="NZ_JMSZ01000010.1"/>
</dbReference>
<keyword evidence="1 3" id="KW-0853">WD repeat</keyword>
<feature type="repeat" description="WD" evidence="3">
    <location>
        <begin position="202"/>
        <end position="236"/>
    </location>
</feature>
<evidence type="ECO:0000256" key="4">
    <source>
        <dbReference type="SAM" id="SignalP"/>
    </source>
</evidence>
<dbReference type="PANTHER" id="PTHR44129">
    <property type="entry name" value="WD REPEAT-CONTAINING PROTEIN POP1"/>
    <property type="match status" value="1"/>
</dbReference>
<dbReference type="AlphaFoldDB" id="A0A063Y9R2"/>
<dbReference type="OrthoDB" id="6192037at2"/>
<dbReference type="Proteomes" id="UP000027318">
    <property type="component" value="Unassembled WGS sequence"/>
</dbReference>
<dbReference type="Pfam" id="PF00400">
    <property type="entry name" value="WD40"/>
    <property type="match status" value="3"/>
</dbReference>
<dbReference type="InterPro" id="IPR011047">
    <property type="entry name" value="Quinoprotein_ADH-like_sf"/>
</dbReference>
<comment type="caution">
    <text evidence="5">The sequence shown here is derived from an EMBL/GenBank/DDBJ whole genome shotgun (WGS) entry which is preliminary data.</text>
</comment>
<keyword evidence="2" id="KW-0677">Repeat</keyword>
<dbReference type="EMBL" id="JMSZ01000010">
    <property type="protein sequence ID" value="KDE41067.1"/>
    <property type="molecule type" value="Genomic_DNA"/>
</dbReference>
<dbReference type="InterPro" id="IPR015943">
    <property type="entry name" value="WD40/YVTN_repeat-like_dom_sf"/>
</dbReference>
<dbReference type="InterPro" id="IPR050349">
    <property type="entry name" value="WD_LIS1/nudF_dynein_reg"/>
</dbReference>
<dbReference type="SUPFAM" id="SSF50998">
    <property type="entry name" value="Quinoprotein alcohol dehydrogenase-like"/>
    <property type="match status" value="1"/>
</dbReference>
<dbReference type="PROSITE" id="PS51257">
    <property type="entry name" value="PROKAR_LIPOPROTEIN"/>
    <property type="match status" value="1"/>
</dbReference>
<protein>
    <submittedName>
        <fullName evidence="5">Uncharacterized protein</fullName>
    </submittedName>
</protein>
<proteinExistence type="predicted"/>
<evidence type="ECO:0000256" key="2">
    <source>
        <dbReference type="ARBA" id="ARBA00022737"/>
    </source>
</evidence>
<dbReference type="SMART" id="SM00320">
    <property type="entry name" value="WD40"/>
    <property type="match status" value="4"/>
</dbReference>